<proteinExistence type="predicted"/>
<sequence length="72" mass="8060">MLLARTHDREGMIFGRMRGSAVVLIIAELFTGAVAVGQPVPGGQATDIVDGIRLSDWYYKYIREIKHMSSYM</sequence>
<dbReference type="AlphaFoldDB" id="A0A2A7U6Q6"/>
<protein>
    <submittedName>
        <fullName evidence="1">Uncharacterized protein</fullName>
    </submittedName>
</protein>
<organism evidence="1 2">
    <name type="scientific">Edwardsiella tarda</name>
    <dbReference type="NCBI Taxonomy" id="636"/>
    <lineage>
        <taxon>Bacteria</taxon>
        <taxon>Pseudomonadati</taxon>
        <taxon>Pseudomonadota</taxon>
        <taxon>Gammaproteobacteria</taxon>
        <taxon>Enterobacterales</taxon>
        <taxon>Hafniaceae</taxon>
        <taxon>Edwardsiella</taxon>
    </lineage>
</organism>
<evidence type="ECO:0000313" key="1">
    <source>
        <dbReference type="EMBL" id="PEH73923.1"/>
    </source>
</evidence>
<dbReference type="EMBL" id="PDDV01000013">
    <property type="protein sequence ID" value="PEH73923.1"/>
    <property type="molecule type" value="Genomic_DNA"/>
</dbReference>
<gene>
    <name evidence="1" type="ORF">CRM76_19335</name>
</gene>
<reference evidence="2" key="1">
    <citation type="submission" date="2017-09" db="EMBL/GenBank/DDBJ databases">
        <title>FDA dAtabase for Regulatory Grade micrObial Sequences (FDA-ARGOS): Supporting development and validation of Infectious Disease Dx tests.</title>
        <authorList>
            <person name="Goldberg B."/>
            <person name="Campos J."/>
            <person name="Tallon L."/>
            <person name="Sadzewicz L."/>
            <person name="Ott S."/>
            <person name="Zhao X."/>
            <person name="Nagaraj S."/>
            <person name="Vavikolanu K."/>
            <person name="Aluvathingal J."/>
            <person name="Nadendla S."/>
            <person name="Geyer C."/>
            <person name="Sichtig H."/>
        </authorList>
    </citation>
    <scope>NUCLEOTIDE SEQUENCE [LARGE SCALE GENOMIC DNA]</scope>
    <source>
        <strain evidence="2">FDAARGOS_370</strain>
    </source>
</reference>
<comment type="caution">
    <text evidence="1">The sequence shown here is derived from an EMBL/GenBank/DDBJ whole genome shotgun (WGS) entry which is preliminary data.</text>
</comment>
<accession>A0A2A7U6Q6</accession>
<name>A0A2A7U6Q6_EDWTA</name>
<dbReference type="Proteomes" id="UP000219788">
    <property type="component" value="Unassembled WGS sequence"/>
</dbReference>
<evidence type="ECO:0000313" key="2">
    <source>
        <dbReference type="Proteomes" id="UP000219788"/>
    </source>
</evidence>